<evidence type="ECO:0000313" key="9">
    <source>
        <dbReference type="Proteomes" id="UP000190744"/>
    </source>
</evidence>
<dbReference type="Pfam" id="PF04082">
    <property type="entry name" value="Fungal_trans"/>
    <property type="match status" value="1"/>
</dbReference>
<protein>
    <recommendedName>
        <fullName evidence="7">Zn(2)-C6 fungal-type domain-containing protein</fullName>
    </recommendedName>
</protein>
<sequence>MSSSQQENADQDGGTQRKTRAPYIQRACIECKRRKQRCSGHDPCRNCESRAVQCKYGISDTSPIQQDTSTDYLRTVGSQVRSLSDLVESMQAEIRSLKEASQNKGMETVAGGPEDSPNTLESLPSKKRKIPSPTTIAVSPPVAKDPCYQGLTSADYSLKLTSLNLAQLQNPTGSKTSDLDACYDRHGERDKGLSDEAKVSQSIYDRRPEEVSVEVFTEISHSRARELVLSYNTAVGTLHPVVDIKIVLDCVDGLYSQLQVSMDNSKKLSDRYDVIVIRLILAIALLSEHNRNMALVENCYEGVERELNAILCSETVSLRGVTLVLLGAIYQFFSDRVRMAWRLCGTSASLATELGLHRPETLQKAFPRDEERLKAVRVMWSILVLDHGWSAALGLMHHFDDVGLNSAQLITKDCLYLRAMASYCPISTKIVSATSKIRLNPQIYEEEQFQFLNFQIDRWQQTVLDGLVIDPLAGHDILNDNFDSVGTLLYLRANQLRILLLRPLFFSEGTARPDKAKVSSSLQVAIRTISVLHHLNATTDNYRKQHPFFSHFLTSAVSLILLVVTSTGNSGVSAGESRARASSDICQPLKEALELISTYSSFSTYSAQLHKSVLGILGVLSRLNVLSLDLNSGVSQAHRKEQDFHGQVKLHSLEAGYMPESVGFGPLLYTSPPLTSIGTDSQQLDRPADMIPFFQEDHQQMDTFLDGPIWNELDKLLVSHLNSVEPYLNIEGSTVEYDTM</sequence>
<name>A0A1S9RDS7_PENBI</name>
<dbReference type="Proteomes" id="UP000190744">
    <property type="component" value="Unassembled WGS sequence"/>
</dbReference>
<dbReference type="GO" id="GO:0000435">
    <property type="term" value="P:positive regulation of transcription from RNA polymerase II promoter by galactose"/>
    <property type="evidence" value="ECO:0007669"/>
    <property type="project" value="TreeGrafter"/>
</dbReference>
<dbReference type="EMBL" id="LJBN01000194">
    <property type="protein sequence ID" value="OOQ83672.1"/>
    <property type="molecule type" value="Genomic_DNA"/>
</dbReference>
<reference evidence="9" key="1">
    <citation type="submission" date="2015-09" db="EMBL/GenBank/DDBJ databases">
        <authorList>
            <person name="Fill T.P."/>
            <person name="Baretta J.F."/>
            <person name="de Almeida L.G."/>
            <person name="Rocha M."/>
            <person name="de Souza D.H."/>
            <person name="Malavazi I."/>
            <person name="Cerdeira L.T."/>
            <person name="Hong H."/>
            <person name="Samborskyy M."/>
            <person name="de Vasconcelos A.T."/>
            <person name="Leadlay P."/>
            <person name="Rodrigues-Filho E."/>
        </authorList>
    </citation>
    <scope>NUCLEOTIDE SEQUENCE [LARGE SCALE GENOMIC DNA]</scope>
    <source>
        <strain evidence="9">LaBioMMi 136</strain>
    </source>
</reference>
<dbReference type="GO" id="GO:0005634">
    <property type="term" value="C:nucleus"/>
    <property type="evidence" value="ECO:0007669"/>
    <property type="project" value="TreeGrafter"/>
</dbReference>
<comment type="caution">
    <text evidence="8">The sequence shown here is derived from an EMBL/GenBank/DDBJ whole genome shotgun (WGS) entry which is preliminary data.</text>
</comment>
<keyword evidence="1" id="KW-0479">Metal-binding</keyword>
<dbReference type="GO" id="GO:0008270">
    <property type="term" value="F:zinc ion binding"/>
    <property type="evidence" value="ECO:0007669"/>
    <property type="project" value="InterPro"/>
</dbReference>
<evidence type="ECO:0000256" key="6">
    <source>
        <dbReference type="SAM" id="MobiDB-lite"/>
    </source>
</evidence>
<dbReference type="SUPFAM" id="SSF57701">
    <property type="entry name" value="Zn2/Cys6 DNA-binding domain"/>
    <property type="match status" value="1"/>
</dbReference>
<evidence type="ECO:0000256" key="5">
    <source>
        <dbReference type="ARBA" id="ARBA00023242"/>
    </source>
</evidence>
<gene>
    <name evidence="8" type="ORF">PEBR_35978</name>
</gene>
<evidence type="ECO:0000256" key="4">
    <source>
        <dbReference type="ARBA" id="ARBA00023163"/>
    </source>
</evidence>
<dbReference type="InterPro" id="IPR036864">
    <property type="entry name" value="Zn2-C6_fun-type_DNA-bd_sf"/>
</dbReference>
<dbReference type="GO" id="GO:0000981">
    <property type="term" value="F:DNA-binding transcription factor activity, RNA polymerase II-specific"/>
    <property type="evidence" value="ECO:0007669"/>
    <property type="project" value="InterPro"/>
</dbReference>
<evidence type="ECO:0000256" key="1">
    <source>
        <dbReference type="ARBA" id="ARBA00022723"/>
    </source>
</evidence>
<dbReference type="SMART" id="SM00066">
    <property type="entry name" value="GAL4"/>
    <property type="match status" value="1"/>
</dbReference>
<dbReference type="PROSITE" id="PS50048">
    <property type="entry name" value="ZN2_CY6_FUNGAL_2"/>
    <property type="match status" value="1"/>
</dbReference>
<organism evidence="8 9">
    <name type="scientific">Penicillium brasilianum</name>
    <dbReference type="NCBI Taxonomy" id="104259"/>
    <lineage>
        <taxon>Eukaryota</taxon>
        <taxon>Fungi</taxon>
        <taxon>Dikarya</taxon>
        <taxon>Ascomycota</taxon>
        <taxon>Pezizomycotina</taxon>
        <taxon>Eurotiomycetes</taxon>
        <taxon>Eurotiomycetidae</taxon>
        <taxon>Eurotiales</taxon>
        <taxon>Aspergillaceae</taxon>
        <taxon>Penicillium</taxon>
    </lineage>
</organism>
<dbReference type="CDD" id="cd00067">
    <property type="entry name" value="GAL4"/>
    <property type="match status" value="1"/>
</dbReference>
<dbReference type="Gene3D" id="4.10.240.10">
    <property type="entry name" value="Zn(2)-C6 fungal-type DNA-binding domain"/>
    <property type="match status" value="1"/>
</dbReference>
<keyword evidence="4" id="KW-0804">Transcription</keyword>
<evidence type="ECO:0000313" key="8">
    <source>
        <dbReference type="EMBL" id="OOQ83672.1"/>
    </source>
</evidence>
<dbReference type="AlphaFoldDB" id="A0A1S9RDS7"/>
<dbReference type="InterPro" id="IPR051127">
    <property type="entry name" value="Fungal_SecMet_Regulators"/>
</dbReference>
<dbReference type="Pfam" id="PF00172">
    <property type="entry name" value="Zn_clus"/>
    <property type="match status" value="1"/>
</dbReference>
<dbReference type="PANTHER" id="PTHR47424:SF5">
    <property type="entry name" value="ZN(II)2CYS6 TRANSCRIPTION FACTOR (EUROFUNG)"/>
    <property type="match status" value="1"/>
</dbReference>
<accession>A0A1S9RDS7</accession>
<dbReference type="GO" id="GO:0000978">
    <property type="term" value="F:RNA polymerase II cis-regulatory region sequence-specific DNA binding"/>
    <property type="evidence" value="ECO:0007669"/>
    <property type="project" value="TreeGrafter"/>
</dbReference>
<evidence type="ECO:0000256" key="3">
    <source>
        <dbReference type="ARBA" id="ARBA00023125"/>
    </source>
</evidence>
<dbReference type="InterPro" id="IPR007219">
    <property type="entry name" value="XnlR_reg_dom"/>
</dbReference>
<dbReference type="GO" id="GO:0006351">
    <property type="term" value="P:DNA-templated transcription"/>
    <property type="evidence" value="ECO:0007669"/>
    <property type="project" value="InterPro"/>
</dbReference>
<dbReference type="InterPro" id="IPR001138">
    <property type="entry name" value="Zn2Cys6_DnaBD"/>
</dbReference>
<evidence type="ECO:0000259" key="7">
    <source>
        <dbReference type="PROSITE" id="PS50048"/>
    </source>
</evidence>
<dbReference type="PANTHER" id="PTHR47424">
    <property type="entry name" value="REGULATORY PROTEIN GAL4"/>
    <property type="match status" value="1"/>
</dbReference>
<proteinExistence type="predicted"/>
<evidence type="ECO:0000256" key="2">
    <source>
        <dbReference type="ARBA" id="ARBA00023015"/>
    </source>
</evidence>
<keyword evidence="3" id="KW-0238">DNA-binding</keyword>
<keyword evidence="2" id="KW-0805">Transcription regulation</keyword>
<feature type="region of interest" description="Disordered" evidence="6">
    <location>
        <begin position="98"/>
        <end position="138"/>
    </location>
</feature>
<feature type="domain" description="Zn(2)-C6 fungal-type" evidence="7">
    <location>
        <begin position="27"/>
        <end position="56"/>
    </location>
</feature>
<dbReference type="PROSITE" id="PS00463">
    <property type="entry name" value="ZN2_CY6_FUNGAL_1"/>
    <property type="match status" value="1"/>
</dbReference>
<keyword evidence="5" id="KW-0539">Nucleus</keyword>
<dbReference type="CDD" id="cd12148">
    <property type="entry name" value="fungal_TF_MHR"/>
    <property type="match status" value="1"/>
</dbReference>